<comment type="similarity">
    <text evidence="2">Belongs to the cytochrome c oxidase subunit 2 family.</text>
</comment>
<evidence type="ECO:0000256" key="5">
    <source>
        <dbReference type="ARBA" id="ARBA00023136"/>
    </source>
</evidence>
<evidence type="ECO:0000256" key="4">
    <source>
        <dbReference type="ARBA" id="ARBA00022692"/>
    </source>
</evidence>
<keyword evidence="4 8" id="KW-0812">Transmembrane</keyword>
<dbReference type="Gene3D" id="1.10.287.90">
    <property type="match status" value="1"/>
</dbReference>
<feature type="transmembrane region" description="Helical" evidence="8">
    <location>
        <begin position="26"/>
        <end position="46"/>
    </location>
</feature>
<evidence type="ECO:0000256" key="2">
    <source>
        <dbReference type="ARBA" id="ARBA00007866"/>
    </source>
</evidence>
<dbReference type="EMBL" id="AF200389">
    <property type="protein sequence ID" value="AAK00086.1"/>
    <property type="molecule type" value="Genomic_DNA"/>
</dbReference>
<protein>
    <recommendedName>
        <fullName evidence="3">Cytochrome c oxidase subunit 2</fullName>
    </recommendedName>
    <alternativeName>
        <fullName evidence="6">Cytochrome c oxidase polypeptide II</fullName>
    </alternativeName>
</protein>
<dbReference type="GO" id="GO:0016020">
    <property type="term" value="C:membrane"/>
    <property type="evidence" value="ECO:0007669"/>
    <property type="project" value="UniProtKB-SubCell"/>
</dbReference>
<dbReference type="Pfam" id="PF02790">
    <property type="entry name" value="COX2_TM"/>
    <property type="match status" value="1"/>
</dbReference>
<dbReference type="GO" id="GO:0022900">
    <property type="term" value="P:electron transport chain"/>
    <property type="evidence" value="ECO:0007669"/>
    <property type="project" value="InterPro"/>
</dbReference>
<sequence>MAYNGQLGLQETNSPVMMFLSDYHEAMMFLMYFISFQVMYSIFIVLHHKYYDLGVNGWGILEFSWTLLPILQLLFFTVPSLKLLYLVDEIMNLIFNPLS</sequence>
<feature type="transmembrane region" description="Helical" evidence="8">
    <location>
        <begin position="58"/>
        <end position="78"/>
    </location>
</feature>
<keyword evidence="5 8" id="KW-0472">Membrane</keyword>
<reference evidence="10" key="1">
    <citation type="journal article" date="2001" name="Syst. Biol.">
        <title>Phylogenetic relationships of fig wasps pollinating functionally dioecious Ficus based on mitochondrial DNA sequences and morphology.</title>
        <authorList>
            <person name="Weiblen G.D."/>
        </authorList>
    </citation>
    <scope>NUCLEOTIDE SEQUENCE</scope>
    <source>
        <strain evidence="10">GW1086</strain>
    </source>
</reference>
<keyword evidence="10" id="KW-0496">Mitochondrion</keyword>
<evidence type="ECO:0000256" key="6">
    <source>
        <dbReference type="ARBA" id="ARBA00031389"/>
    </source>
</evidence>
<evidence type="ECO:0000256" key="3">
    <source>
        <dbReference type="ARBA" id="ARBA00015946"/>
    </source>
</evidence>
<evidence type="ECO:0000256" key="7">
    <source>
        <dbReference type="ARBA" id="ARBA00049512"/>
    </source>
</evidence>
<evidence type="ECO:0000313" key="10">
    <source>
        <dbReference type="EMBL" id="AAK00086.1"/>
    </source>
</evidence>
<feature type="non-terminal residue" evidence="10">
    <location>
        <position position="99"/>
    </location>
</feature>
<feature type="domain" description="Cytochrome oxidase subunit II transmembrane region profile" evidence="9">
    <location>
        <begin position="1"/>
        <end position="91"/>
    </location>
</feature>
<dbReference type="PRINTS" id="PR01166">
    <property type="entry name" value="CYCOXIDASEII"/>
</dbReference>
<dbReference type="InterPro" id="IPR011759">
    <property type="entry name" value="Cyt_c_oxidase_su2_TM_dom"/>
</dbReference>
<evidence type="ECO:0000259" key="9">
    <source>
        <dbReference type="PROSITE" id="PS50999"/>
    </source>
</evidence>
<dbReference type="InterPro" id="IPR036257">
    <property type="entry name" value="Cyt_c_oxidase_su2_TM_sf"/>
</dbReference>
<geneLocation type="mitochondrion" evidence="10"/>
<dbReference type="PROSITE" id="PS50999">
    <property type="entry name" value="COX2_TM"/>
    <property type="match status" value="1"/>
</dbReference>
<accession>Q9B951</accession>
<name>Q9B951_9HYME</name>
<dbReference type="AlphaFoldDB" id="Q9B951"/>
<dbReference type="SUPFAM" id="SSF81464">
    <property type="entry name" value="Cytochrome c oxidase subunit II-like, transmembrane region"/>
    <property type="match status" value="1"/>
</dbReference>
<comment type="catalytic activity">
    <reaction evidence="7">
        <text>4 Fe(II)-[cytochrome c] + O2 + 8 H(+)(in) = 4 Fe(III)-[cytochrome c] + 2 H2O + 4 H(+)(out)</text>
        <dbReference type="Rhea" id="RHEA:11436"/>
        <dbReference type="Rhea" id="RHEA-COMP:10350"/>
        <dbReference type="Rhea" id="RHEA-COMP:14399"/>
        <dbReference type="ChEBI" id="CHEBI:15377"/>
        <dbReference type="ChEBI" id="CHEBI:15378"/>
        <dbReference type="ChEBI" id="CHEBI:15379"/>
        <dbReference type="ChEBI" id="CHEBI:29033"/>
        <dbReference type="ChEBI" id="CHEBI:29034"/>
        <dbReference type="EC" id="7.1.1.9"/>
    </reaction>
    <physiologicalReaction direction="left-to-right" evidence="7">
        <dbReference type="Rhea" id="RHEA:11437"/>
    </physiologicalReaction>
</comment>
<evidence type="ECO:0000256" key="1">
    <source>
        <dbReference type="ARBA" id="ARBA00004141"/>
    </source>
</evidence>
<comment type="subcellular location">
    <subcellularLocation>
        <location evidence="1">Membrane</location>
        <topology evidence="1">Multi-pass membrane protein</topology>
    </subcellularLocation>
</comment>
<organism evidence="10">
    <name type="scientific">Ceratosolen vechti</name>
    <dbReference type="NCBI Taxonomy" id="130019"/>
    <lineage>
        <taxon>Eukaryota</taxon>
        <taxon>Metazoa</taxon>
        <taxon>Ecdysozoa</taxon>
        <taxon>Arthropoda</taxon>
        <taxon>Hexapoda</taxon>
        <taxon>Insecta</taxon>
        <taxon>Pterygota</taxon>
        <taxon>Neoptera</taxon>
        <taxon>Endopterygota</taxon>
        <taxon>Hymenoptera</taxon>
        <taxon>Apocrita</taxon>
        <taxon>Proctotrupomorpha</taxon>
        <taxon>Chalcidoidea</taxon>
        <taxon>Agaonidae</taxon>
        <taxon>Agaoninae</taxon>
        <taxon>Ceratosolen</taxon>
    </lineage>
</organism>
<dbReference type="GO" id="GO:0004129">
    <property type="term" value="F:cytochrome-c oxidase activity"/>
    <property type="evidence" value="ECO:0007669"/>
    <property type="project" value="UniProtKB-EC"/>
</dbReference>
<evidence type="ECO:0000256" key="8">
    <source>
        <dbReference type="SAM" id="Phobius"/>
    </source>
</evidence>
<proteinExistence type="inferred from homology"/>
<keyword evidence="8" id="KW-1133">Transmembrane helix</keyword>